<comment type="subunit">
    <text evidence="9">The complex comprises the extracytoplasmic solute receptor protein and the two transmembrane proteins.</text>
</comment>
<gene>
    <name evidence="11" type="ORF">OH136_07190</name>
</gene>
<dbReference type="Pfam" id="PF04290">
    <property type="entry name" value="DctQ"/>
    <property type="match status" value="1"/>
</dbReference>
<feature type="transmembrane region" description="Helical" evidence="9">
    <location>
        <begin position="55"/>
        <end position="74"/>
    </location>
</feature>
<evidence type="ECO:0000256" key="3">
    <source>
        <dbReference type="ARBA" id="ARBA00022475"/>
    </source>
</evidence>
<sequence length="185" mass="19814">MTPTPEDCPKLLRRAVKSWAVVVGCGLVLAALITVLSVAGRALAPLGLHAISGDFELIELATGIAVFGFLGFAHMEGKHVSVGVLVDRFPPRTRALLGGVSEILMAIVAGILLWRLYLGFAEKFPYGPEGLRSVLAMGSKPFFAETTYELQIEIWIPYALCLVGAALFFAVAMVRAIQSLKRGDA</sequence>
<keyword evidence="2 9" id="KW-0813">Transport</keyword>
<keyword evidence="6 9" id="KW-1133">Transmembrane helix</keyword>
<dbReference type="InterPro" id="IPR007387">
    <property type="entry name" value="TRAP_DctQ"/>
</dbReference>
<proteinExistence type="inferred from homology"/>
<dbReference type="EMBL" id="JAOYFC010000001">
    <property type="protein sequence ID" value="MCV6824339.1"/>
    <property type="molecule type" value="Genomic_DNA"/>
</dbReference>
<feature type="domain" description="Tripartite ATP-independent periplasmic transporters DctQ component" evidence="10">
    <location>
        <begin position="31"/>
        <end position="181"/>
    </location>
</feature>
<dbReference type="GO" id="GO:0005886">
    <property type="term" value="C:plasma membrane"/>
    <property type="evidence" value="ECO:0007669"/>
    <property type="project" value="UniProtKB-SubCell"/>
</dbReference>
<dbReference type="Proteomes" id="UP001208041">
    <property type="component" value="Unassembled WGS sequence"/>
</dbReference>
<evidence type="ECO:0000256" key="2">
    <source>
        <dbReference type="ARBA" id="ARBA00022448"/>
    </source>
</evidence>
<accession>A0AAE3LRB8</accession>
<evidence type="ECO:0000256" key="7">
    <source>
        <dbReference type="ARBA" id="ARBA00023136"/>
    </source>
</evidence>
<dbReference type="PANTHER" id="PTHR35011:SF2">
    <property type="entry name" value="2,3-DIKETO-L-GULONATE TRAP TRANSPORTER SMALL PERMEASE PROTEIN YIAM"/>
    <property type="match status" value="1"/>
</dbReference>
<protein>
    <recommendedName>
        <fullName evidence="9">TRAP transporter small permease protein</fullName>
    </recommendedName>
</protein>
<evidence type="ECO:0000313" key="11">
    <source>
        <dbReference type="EMBL" id="MCV6824339.1"/>
    </source>
</evidence>
<keyword evidence="7 9" id="KW-0472">Membrane</keyword>
<name>A0AAE3LRB8_9RHOB</name>
<dbReference type="InterPro" id="IPR055348">
    <property type="entry name" value="DctQ"/>
</dbReference>
<evidence type="ECO:0000256" key="5">
    <source>
        <dbReference type="ARBA" id="ARBA00022692"/>
    </source>
</evidence>
<keyword evidence="3" id="KW-1003">Cell membrane</keyword>
<feature type="transmembrane region" description="Helical" evidence="9">
    <location>
        <begin position="155"/>
        <end position="177"/>
    </location>
</feature>
<dbReference type="PANTHER" id="PTHR35011">
    <property type="entry name" value="2,3-DIKETO-L-GULONATE TRAP TRANSPORTER SMALL PERMEASE PROTEIN YIAM"/>
    <property type="match status" value="1"/>
</dbReference>
<keyword evidence="4 9" id="KW-0997">Cell inner membrane</keyword>
<comment type="function">
    <text evidence="9">Part of the tripartite ATP-independent periplasmic (TRAP) transport system.</text>
</comment>
<evidence type="ECO:0000256" key="1">
    <source>
        <dbReference type="ARBA" id="ARBA00004429"/>
    </source>
</evidence>
<keyword evidence="5 9" id="KW-0812">Transmembrane</keyword>
<dbReference type="GO" id="GO:0022857">
    <property type="term" value="F:transmembrane transporter activity"/>
    <property type="evidence" value="ECO:0007669"/>
    <property type="project" value="UniProtKB-UniRule"/>
</dbReference>
<evidence type="ECO:0000313" key="12">
    <source>
        <dbReference type="Proteomes" id="UP001208041"/>
    </source>
</evidence>
<evidence type="ECO:0000259" key="10">
    <source>
        <dbReference type="Pfam" id="PF04290"/>
    </source>
</evidence>
<dbReference type="GO" id="GO:0015740">
    <property type="term" value="P:C4-dicarboxylate transport"/>
    <property type="evidence" value="ECO:0007669"/>
    <property type="project" value="TreeGrafter"/>
</dbReference>
<organism evidence="11 12">
    <name type="scientific">Halocynthiibacter halioticoli</name>
    <dbReference type="NCBI Taxonomy" id="2986804"/>
    <lineage>
        <taxon>Bacteria</taxon>
        <taxon>Pseudomonadati</taxon>
        <taxon>Pseudomonadota</taxon>
        <taxon>Alphaproteobacteria</taxon>
        <taxon>Rhodobacterales</taxon>
        <taxon>Paracoccaceae</taxon>
        <taxon>Halocynthiibacter</taxon>
    </lineage>
</organism>
<dbReference type="RefSeq" id="WP_263953150.1">
    <property type="nucleotide sequence ID" value="NZ_JAOYFC010000001.1"/>
</dbReference>
<comment type="subcellular location">
    <subcellularLocation>
        <location evidence="1 9">Cell inner membrane</location>
        <topology evidence="1 9">Multi-pass membrane protein</topology>
    </subcellularLocation>
</comment>
<evidence type="ECO:0000256" key="8">
    <source>
        <dbReference type="ARBA" id="ARBA00038436"/>
    </source>
</evidence>
<reference evidence="11" key="1">
    <citation type="submission" date="2022-10" db="EMBL/GenBank/DDBJ databases">
        <authorList>
            <person name="Yue Y."/>
        </authorList>
    </citation>
    <scope>NUCLEOTIDE SEQUENCE</scope>
    <source>
        <strain evidence="11">Z654</strain>
    </source>
</reference>
<feature type="transmembrane region" description="Helical" evidence="9">
    <location>
        <begin position="19"/>
        <end position="43"/>
    </location>
</feature>
<comment type="similarity">
    <text evidence="8 9">Belongs to the TRAP transporter small permease family.</text>
</comment>
<evidence type="ECO:0000256" key="4">
    <source>
        <dbReference type="ARBA" id="ARBA00022519"/>
    </source>
</evidence>
<keyword evidence="12" id="KW-1185">Reference proteome</keyword>
<dbReference type="AlphaFoldDB" id="A0AAE3LRB8"/>
<feature type="transmembrane region" description="Helical" evidence="9">
    <location>
        <begin position="95"/>
        <end position="117"/>
    </location>
</feature>
<comment type="caution">
    <text evidence="11">The sequence shown here is derived from an EMBL/GenBank/DDBJ whole genome shotgun (WGS) entry which is preliminary data.</text>
</comment>
<evidence type="ECO:0000256" key="6">
    <source>
        <dbReference type="ARBA" id="ARBA00022989"/>
    </source>
</evidence>
<evidence type="ECO:0000256" key="9">
    <source>
        <dbReference type="RuleBase" id="RU369079"/>
    </source>
</evidence>